<accession>A0A8H5GCF9</accession>
<dbReference type="Proteomes" id="UP000559027">
    <property type="component" value="Unassembled WGS sequence"/>
</dbReference>
<evidence type="ECO:0000256" key="1">
    <source>
        <dbReference type="SAM" id="MobiDB-lite"/>
    </source>
</evidence>
<dbReference type="OrthoDB" id="3058840at2759"/>
<dbReference type="AlphaFoldDB" id="A0A8H5GCF9"/>
<reference evidence="2 3" key="1">
    <citation type="journal article" date="2020" name="ISME J.">
        <title>Uncovering the hidden diversity of litter-decomposition mechanisms in mushroom-forming fungi.</title>
        <authorList>
            <person name="Floudas D."/>
            <person name="Bentzer J."/>
            <person name="Ahren D."/>
            <person name="Johansson T."/>
            <person name="Persson P."/>
            <person name="Tunlid A."/>
        </authorList>
    </citation>
    <scope>NUCLEOTIDE SEQUENCE [LARGE SCALE GENOMIC DNA]</scope>
    <source>
        <strain evidence="2 3">CBS 146.42</strain>
    </source>
</reference>
<keyword evidence="3" id="KW-1185">Reference proteome</keyword>
<feature type="region of interest" description="Disordered" evidence="1">
    <location>
        <begin position="1"/>
        <end position="21"/>
    </location>
</feature>
<sequence>MSAETVPPEKSMTELRQNRERSHLLDVHRNAMFVLTQKDRPIPSLQEMKDDLEKDELTSIKERIANAKVNHRANLERIYAAHAEDYLDDQRLRRESRGEYIQGQFDGESMSSKLAEWSEKRDPLASIDHHYEASLKRSVAAECARYASVIVDLSAKKYEIEQRLEEERRQRDAAFPLTLEEFHSKPRDIQIRVANFLSSDGIKREKMMSEFGWAWRQVTPLIREFETNEEFQNEVSILLETLESRDPRRRGQ</sequence>
<gene>
    <name evidence="2" type="ORF">D9756_002773</name>
</gene>
<feature type="compositionally biased region" description="Basic and acidic residues" evidence="1">
    <location>
        <begin position="11"/>
        <end position="21"/>
    </location>
</feature>
<name>A0A8H5GCF9_9AGAR</name>
<evidence type="ECO:0000313" key="3">
    <source>
        <dbReference type="Proteomes" id="UP000559027"/>
    </source>
</evidence>
<evidence type="ECO:0000313" key="2">
    <source>
        <dbReference type="EMBL" id="KAF5362384.1"/>
    </source>
</evidence>
<organism evidence="2 3">
    <name type="scientific">Leucocoprinus leucothites</name>
    <dbReference type="NCBI Taxonomy" id="201217"/>
    <lineage>
        <taxon>Eukaryota</taxon>
        <taxon>Fungi</taxon>
        <taxon>Dikarya</taxon>
        <taxon>Basidiomycota</taxon>
        <taxon>Agaricomycotina</taxon>
        <taxon>Agaricomycetes</taxon>
        <taxon>Agaricomycetidae</taxon>
        <taxon>Agaricales</taxon>
        <taxon>Agaricineae</taxon>
        <taxon>Agaricaceae</taxon>
        <taxon>Leucocoprinus</taxon>
    </lineage>
</organism>
<comment type="caution">
    <text evidence="2">The sequence shown here is derived from an EMBL/GenBank/DDBJ whole genome shotgun (WGS) entry which is preliminary data.</text>
</comment>
<protein>
    <submittedName>
        <fullName evidence="2">Uncharacterized protein</fullName>
    </submittedName>
</protein>
<dbReference type="EMBL" id="JAACJO010000002">
    <property type="protein sequence ID" value="KAF5362384.1"/>
    <property type="molecule type" value="Genomic_DNA"/>
</dbReference>
<proteinExistence type="predicted"/>